<feature type="compositionally biased region" description="Gly residues" evidence="1">
    <location>
        <begin position="51"/>
        <end position="69"/>
    </location>
</feature>
<organism evidence="2 3">
    <name type="scientific">Streptomyces botrytidirepellens</name>
    <dbReference type="NCBI Taxonomy" id="2486417"/>
    <lineage>
        <taxon>Bacteria</taxon>
        <taxon>Bacillati</taxon>
        <taxon>Actinomycetota</taxon>
        <taxon>Actinomycetes</taxon>
        <taxon>Kitasatosporales</taxon>
        <taxon>Streptomycetaceae</taxon>
        <taxon>Streptomyces</taxon>
    </lineage>
</organism>
<gene>
    <name evidence="2" type="ORF">EEJ42_10115</name>
</gene>
<proteinExistence type="predicted"/>
<feature type="non-terminal residue" evidence="2">
    <location>
        <position position="69"/>
    </location>
</feature>
<keyword evidence="3" id="KW-1185">Reference proteome</keyword>
<dbReference type="EMBL" id="RIBZ01000130">
    <property type="protein sequence ID" value="RNG30555.1"/>
    <property type="molecule type" value="Genomic_DNA"/>
</dbReference>
<comment type="caution">
    <text evidence="2">The sequence shown here is derived from an EMBL/GenBank/DDBJ whole genome shotgun (WGS) entry which is preliminary data.</text>
</comment>
<name>A0A3M8WPQ1_9ACTN</name>
<protein>
    <submittedName>
        <fullName evidence="2">Uncharacterized protein</fullName>
    </submittedName>
</protein>
<dbReference type="AlphaFoldDB" id="A0A3M8WPQ1"/>
<reference evidence="2 3" key="1">
    <citation type="submission" date="2018-11" db="EMBL/GenBank/DDBJ databases">
        <title>The Potential of Streptomyces as Biocontrol Agents against the Tomato grey mould, Botrytis cinerea (Gray mold) Frontiers in Microbiology.</title>
        <authorList>
            <person name="Li D."/>
        </authorList>
    </citation>
    <scope>NUCLEOTIDE SEQUENCE [LARGE SCALE GENOMIC DNA]</scope>
    <source>
        <strain evidence="2 3">NEAU-LD23</strain>
    </source>
</reference>
<sequence length="69" mass="6597">MDTSTETGADAGDERLRRWRLVLGGEGGDGTGRSLSGTDAAMDQTLEALYGPGGGDGPGGAGVAAGSGG</sequence>
<dbReference type="Proteomes" id="UP000275401">
    <property type="component" value="Unassembled WGS sequence"/>
</dbReference>
<evidence type="ECO:0000313" key="2">
    <source>
        <dbReference type="EMBL" id="RNG30555.1"/>
    </source>
</evidence>
<feature type="region of interest" description="Disordered" evidence="1">
    <location>
        <begin position="49"/>
        <end position="69"/>
    </location>
</feature>
<evidence type="ECO:0000313" key="3">
    <source>
        <dbReference type="Proteomes" id="UP000275401"/>
    </source>
</evidence>
<accession>A0A3M8WPQ1</accession>
<evidence type="ECO:0000256" key="1">
    <source>
        <dbReference type="SAM" id="MobiDB-lite"/>
    </source>
</evidence>